<dbReference type="AlphaFoldDB" id="A0A556N763"/>
<reference evidence="3 4" key="1">
    <citation type="submission" date="2019-07" db="EMBL/GenBank/DDBJ databases">
        <authorList>
            <person name="Huq M.A."/>
        </authorList>
    </citation>
    <scope>NUCLEOTIDE SEQUENCE [LARGE SCALE GENOMIC DNA]</scope>
    <source>
        <strain evidence="3 4">MAH-3</strain>
    </source>
</reference>
<dbReference type="Gene3D" id="3.30.540.30">
    <property type="match status" value="1"/>
</dbReference>
<accession>A0A556N763</accession>
<dbReference type="Pfam" id="PF03571">
    <property type="entry name" value="Peptidase_M49"/>
    <property type="match status" value="2"/>
</dbReference>
<keyword evidence="2" id="KW-0378">Hydrolase</keyword>
<dbReference type="OrthoDB" id="9812747at2"/>
<evidence type="ECO:0000313" key="4">
    <source>
        <dbReference type="Proteomes" id="UP000316008"/>
    </source>
</evidence>
<proteinExistence type="predicted"/>
<keyword evidence="1" id="KW-0479">Metal-binding</keyword>
<comment type="caution">
    <text evidence="3">The sequence shown here is derived from an EMBL/GenBank/DDBJ whole genome shotgun (WGS) entry which is preliminary data.</text>
</comment>
<dbReference type="Proteomes" id="UP000316008">
    <property type="component" value="Unassembled WGS sequence"/>
</dbReference>
<dbReference type="PROSITE" id="PS51257">
    <property type="entry name" value="PROKAR_LIPOPROTEIN"/>
    <property type="match status" value="1"/>
</dbReference>
<evidence type="ECO:0000256" key="1">
    <source>
        <dbReference type="ARBA" id="ARBA00022723"/>
    </source>
</evidence>
<sequence>MKIQNMIAFTSLLALSAACGSKEESTEENTGPMETTVERFADVQILRFEVPSWSKLSLKQKELVYYLSQAGLAGRDINYDQNNRFNLEIRRLLEAIHEKYTGDKTTSEWKKFDEWSKQVFFSNGIHHHYSMDKIQPKFSSAYLNKLMKAVEHNLSPEALDAIFDPNLEKKRKVKDPNVDMIVASANNFYGKGVTQKMVEDYYAQKQDLNDPKPIELGLNSTLILKNGKLYEDVWKSKGKYGLAIDQIIFWLRKAVKVAENDQQAKALKVLIEYYKTGSLKKWDEYNVLWSTATKGDIDYINGFIETYGDALGKRANYESIVQINDFDASKRMATVAKNAQWFEDNSPLMPEHKKKKVVGVSYKVVEVASESGDAAPSTPIGVNLPNNNWIREIHGSKSVSLGNIIEAYNKAGGPALAEEFANDQEEIDRANKYGAIAGKMHTALHEVVGHASGQINKGVGQPSETLQNYASTLEEARADLVGLYFIMDQKMVDLGLIETLEVGKAEYDGYIRNGLLTQLQRLEMGQNVEEEHMQNRQLVSAWVFEKGQKDKVIEKIIRNGKTYYDIKDYNKLRTLFGELLREIQRIKSEGDYQAGKALVETYGVKVDKKAHAEVLRRVKPLNIAPYSGFVYPVFVPIMNDEGKIKDIKLENKQGFIEQMLYYGKNHSFLY</sequence>
<dbReference type="GO" id="GO:0046872">
    <property type="term" value="F:metal ion binding"/>
    <property type="evidence" value="ECO:0007669"/>
    <property type="project" value="UniProtKB-KW"/>
</dbReference>
<dbReference type="PANTHER" id="PTHR23422:SF11">
    <property type="entry name" value="DIPEPTIDYL PEPTIDASE 3"/>
    <property type="match status" value="1"/>
</dbReference>
<evidence type="ECO:0000256" key="2">
    <source>
        <dbReference type="ARBA" id="ARBA00022801"/>
    </source>
</evidence>
<protein>
    <submittedName>
        <fullName evidence="3">Dihydrofolate reductase</fullName>
    </submittedName>
</protein>
<dbReference type="InterPro" id="IPR039461">
    <property type="entry name" value="Peptidase_M49"/>
</dbReference>
<name>A0A556N763_9FLAO</name>
<keyword evidence="4" id="KW-1185">Reference proteome</keyword>
<dbReference type="GO" id="GO:0016787">
    <property type="term" value="F:hydrolase activity"/>
    <property type="evidence" value="ECO:0007669"/>
    <property type="project" value="UniProtKB-KW"/>
</dbReference>
<organism evidence="3 4">
    <name type="scientific">Fluviicola chungangensis</name>
    <dbReference type="NCBI Taxonomy" id="2597671"/>
    <lineage>
        <taxon>Bacteria</taxon>
        <taxon>Pseudomonadati</taxon>
        <taxon>Bacteroidota</taxon>
        <taxon>Flavobacteriia</taxon>
        <taxon>Flavobacteriales</taxon>
        <taxon>Crocinitomicaceae</taxon>
        <taxon>Fluviicola</taxon>
    </lineage>
</organism>
<gene>
    <name evidence="3" type="ORF">FO442_01655</name>
</gene>
<dbReference type="PANTHER" id="PTHR23422">
    <property type="entry name" value="DIPEPTIDYL PEPTIDASE III-RELATED"/>
    <property type="match status" value="1"/>
</dbReference>
<dbReference type="RefSeq" id="WP_144331394.1">
    <property type="nucleotide sequence ID" value="NZ_VLPL01000001.1"/>
</dbReference>
<dbReference type="EMBL" id="VLPL01000001">
    <property type="protein sequence ID" value="TSJ47859.1"/>
    <property type="molecule type" value="Genomic_DNA"/>
</dbReference>
<evidence type="ECO:0000313" key="3">
    <source>
        <dbReference type="EMBL" id="TSJ47859.1"/>
    </source>
</evidence>